<accession>A0A0J6WYB7</accession>
<dbReference type="Proteomes" id="UP000036503">
    <property type="component" value="Unassembled WGS sequence"/>
</dbReference>
<proteinExistence type="predicted"/>
<protein>
    <submittedName>
        <fullName evidence="1">Uncharacterized protein</fullName>
    </submittedName>
</protein>
<name>A0A0J6WYB7_9FIRM</name>
<dbReference type="PATRIC" id="fig|1122219.3.peg.1135"/>
<dbReference type="OrthoDB" id="1623343at2"/>
<dbReference type="AlphaFoldDB" id="A0A0J6WYB7"/>
<organism evidence="1 2">
    <name type="scientific">Megasphaera cerevisiae DSM 20462</name>
    <dbReference type="NCBI Taxonomy" id="1122219"/>
    <lineage>
        <taxon>Bacteria</taxon>
        <taxon>Bacillati</taxon>
        <taxon>Bacillota</taxon>
        <taxon>Negativicutes</taxon>
        <taxon>Veillonellales</taxon>
        <taxon>Veillonellaceae</taxon>
        <taxon>Megasphaera</taxon>
    </lineage>
</organism>
<reference evidence="1 2" key="1">
    <citation type="submission" date="2015-06" db="EMBL/GenBank/DDBJ databases">
        <title>Draft genome sequence of beer spoilage bacterium Megasphaera cerevisiae type strain 20462.</title>
        <authorList>
            <person name="Kutumbaka K."/>
            <person name="Pasmowitz J."/>
            <person name="Mategko J."/>
            <person name="Reyes D."/>
            <person name="Friedrich A."/>
            <person name="Han S."/>
            <person name="Martens-Habbena W."/>
            <person name="Neal-McKinney J."/>
            <person name="Janagama H.K."/>
            <person name="Nadala C."/>
            <person name="Samadpour M."/>
        </authorList>
    </citation>
    <scope>NUCLEOTIDE SEQUENCE [LARGE SCALE GENOMIC DNA]</scope>
    <source>
        <strain evidence="1 2">DSM 20462</strain>
    </source>
</reference>
<comment type="caution">
    <text evidence="1">The sequence shown here is derived from an EMBL/GenBank/DDBJ whole genome shotgun (WGS) entry which is preliminary data.</text>
</comment>
<gene>
    <name evidence="1" type="ORF">AB840_01655</name>
</gene>
<evidence type="ECO:0000313" key="2">
    <source>
        <dbReference type="Proteomes" id="UP000036503"/>
    </source>
</evidence>
<sequence>MFSTTLLGTRWGDLSEELRHTLLERADILEFAEENGGYSEGMLHFHNTMLGVRAVLGSEKQYISLGDPDIIIDEDAVISLV</sequence>
<evidence type="ECO:0000313" key="1">
    <source>
        <dbReference type="EMBL" id="KMO87629.1"/>
    </source>
</evidence>
<dbReference type="EMBL" id="LEKT01000003">
    <property type="protein sequence ID" value="KMO87629.1"/>
    <property type="molecule type" value="Genomic_DNA"/>
</dbReference>
<dbReference type="InParanoid" id="A0A0J6WYB7"/>
<keyword evidence="2" id="KW-1185">Reference proteome</keyword>
<dbReference type="RefSeq" id="WP_048513083.1">
    <property type="nucleotide sequence ID" value="NZ_FUXD01000010.1"/>
</dbReference>